<dbReference type="RefSeq" id="WP_394300632.1">
    <property type="nucleotide sequence ID" value="NZ_JBHMQT010000013.1"/>
</dbReference>
<feature type="chain" id="PRO_5046201610" evidence="1">
    <location>
        <begin position="28"/>
        <end position="120"/>
    </location>
</feature>
<dbReference type="PROSITE" id="PS51257">
    <property type="entry name" value="PROKAR_LIPOPROTEIN"/>
    <property type="match status" value="1"/>
</dbReference>
<organism evidence="2 3">
    <name type="scientific">Sphaerimonospora cavernae</name>
    <dbReference type="NCBI Taxonomy" id="1740611"/>
    <lineage>
        <taxon>Bacteria</taxon>
        <taxon>Bacillati</taxon>
        <taxon>Actinomycetota</taxon>
        <taxon>Actinomycetes</taxon>
        <taxon>Streptosporangiales</taxon>
        <taxon>Streptosporangiaceae</taxon>
        <taxon>Sphaerimonospora</taxon>
    </lineage>
</organism>
<keyword evidence="3" id="KW-1185">Reference proteome</keyword>
<comment type="caution">
    <text evidence="2">The sequence shown here is derived from an EMBL/GenBank/DDBJ whole genome shotgun (WGS) entry which is preliminary data.</text>
</comment>
<dbReference type="Proteomes" id="UP001589870">
    <property type="component" value="Unassembled WGS sequence"/>
</dbReference>
<evidence type="ECO:0000256" key="1">
    <source>
        <dbReference type="SAM" id="SignalP"/>
    </source>
</evidence>
<gene>
    <name evidence="2" type="ORF">ACFHYQ_08935</name>
</gene>
<protein>
    <submittedName>
        <fullName evidence="2">Uncharacterized protein</fullName>
    </submittedName>
</protein>
<accession>A0ABV6U5L6</accession>
<name>A0ABV6U5L6_9ACTN</name>
<evidence type="ECO:0000313" key="3">
    <source>
        <dbReference type="Proteomes" id="UP001589870"/>
    </source>
</evidence>
<evidence type="ECO:0000313" key="2">
    <source>
        <dbReference type="EMBL" id="MFC0862421.1"/>
    </source>
</evidence>
<dbReference type="EMBL" id="JBHMQT010000013">
    <property type="protein sequence ID" value="MFC0862421.1"/>
    <property type="molecule type" value="Genomic_DNA"/>
</dbReference>
<reference evidence="2 3" key="1">
    <citation type="submission" date="2024-09" db="EMBL/GenBank/DDBJ databases">
        <authorList>
            <person name="Sun Q."/>
            <person name="Mori K."/>
        </authorList>
    </citation>
    <scope>NUCLEOTIDE SEQUENCE [LARGE SCALE GENOMIC DNA]</scope>
    <source>
        <strain evidence="2 3">TBRC 1851</strain>
    </source>
</reference>
<proteinExistence type="predicted"/>
<keyword evidence="1" id="KW-0732">Signal</keyword>
<sequence length="120" mass="12973">MITGLRLAAPALLVAGCLLATASPAQAAGTGWSDEWDGAGRVTVSADRTHIEVCDLHGDNVGFRVEYATNNPFTKAIESLKAPWGKCASDRLWVSQVRVFKLCRGTDCKPSVWISRSPWL</sequence>
<feature type="signal peptide" evidence="1">
    <location>
        <begin position="1"/>
        <end position="27"/>
    </location>
</feature>